<reference evidence="4" key="1">
    <citation type="submission" date="2019-02" db="EMBL/GenBank/DDBJ databases">
        <authorList>
            <consortium name="Genoscope - CEA"/>
            <person name="William W."/>
        </authorList>
    </citation>
    <scope>NUCLEOTIDE SEQUENCE [LARGE SCALE GENOMIC DNA]</scope>
    <source>
        <strain evidence="4">YSy11</strain>
    </source>
</reference>
<proteinExistence type="predicted"/>
<dbReference type="SUPFAM" id="SSF53300">
    <property type="entry name" value="vWA-like"/>
    <property type="match status" value="1"/>
</dbReference>
<feature type="transmembrane region" description="Helical" evidence="2">
    <location>
        <begin position="12"/>
        <end position="30"/>
    </location>
</feature>
<keyword evidence="2" id="KW-1133">Transmembrane helix</keyword>
<protein>
    <recommendedName>
        <fullName evidence="3">VWFA domain-containing protein</fullName>
    </recommendedName>
</protein>
<feature type="domain" description="VWFA" evidence="3">
    <location>
        <begin position="102"/>
        <end position="205"/>
    </location>
</feature>
<dbReference type="SUPFAM" id="SSF48452">
    <property type="entry name" value="TPR-like"/>
    <property type="match status" value="1"/>
</dbReference>
<sequence>MTYFLESLSYFHFLRPWWLLLLVPLLWIWWRMRPTRKDTDDVTAVIAPHLAEAITVGGNRRQRWTAADSLGLAGVLLALAVAGPAWNKIPNPLLAQTAPLAMVLAVTPSMDNSDIAPSRLERARQKLLELSALRSGARTSLIAYAGTAHRVVPLTEDPHVLKPFIEGLNTDVMPKPGNNASAALALAEKSLESETVPGAIVFLLDDLNNADVPAFEKHAQAKGARLIFLTVGSNQASVDRMSGITDAEVVELSVDDQDVKAIERYTAQAYREALSGDDRLQWRDQGVLFAWPAALLILLSFRRGRVVQWPGAAALVLLMSLHPGDAQAANLVDFVLTPDQQGRLQFDQLHYAEAGEKFQDPLWKGYALYMAGSYAESAEVLNRLETSQAAFIQGMAQTKALNYRAGIEAFKLALERDPKNQAAARNLDIARALLAYAEDARDASDTGIGSEGADEVVYDKESAEGADMLASDIPTDEIKMQSTEQWMRSVDTRTSEYLKQRFLLESIEDQP</sequence>
<dbReference type="PANTHER" id="PTHR22550">
    <property type="entry name" value="SPORE GERMINATION PROTEIN"/>
    <property type="match status" value="1"/>
</dbReference>
<evidence type="ECO:0000256" key="1">
    <source>
        <dbReference type="PROSITE-ProRule" id="PRU00339"/>
    </source>
</evidence>
<evidence type="ECO:0000259" key="3">
    <source>
        <dbReference type="Pfam" id="PF13519"/>
    </source>
</evidence>
<dbReference type="InterPro" id="IPR036465">
    <property type="entry name" value="vWFA_dom_sf"/>
</dbReference>
<dbReference type="Gene3D" id="3.40.50.410">
    <property type="entry name" value="von Willebrand factor, type A domain"/>
    <property type="match status" value="1"/>
</dbReference>
<keyword evidence="1" id="KW-0802">TPR repeat</keyword>
<dbReference type="InterPro" id="IPR050768">
    <property type="entry name" value="UPF0353/GerABKA_families"/>
</dbReference>
<evidence type="ECO:0000256" key="2">
    <source>
        <dbReference type="SAM" id="Phobius"/>
    </source>
</evidence>
<dbReference type="RefSeq" id="WP_150548496.1">
    <property type="nucleotide sequence ID" value="NZ_LR215729.2"/>
</dbReference>
<dbReference type="InterPro" id="IPR011990">
    <property type="entry name" value="TPR-like_helical_dom_sf"/>
</dbReference>
<keyword evidence="2" id="KW-0812">Transmembrane</keyword>
<keyword evidence="2" id="KW-0472">Membrane</keyword>
<accession>A0A653E4R0</accession>
<organism evidence="4">
    <name type="scientific">Pseudomonas marincola</name>
    <dbReference type="NCBI Taxonomy" id="437900"/>
    <lineage>
        <taxon>Bacteria</taxon>
        <taxon>Pseudomonadati</taxon>
        <taxon>Pseudomonadota</taxon>
        <taxon>Gammaproteobacteria</taxon>
        <taxon>Pseudomonadales</taxon>
        <taxon>Pseudomonadaceae</taxon>
        <taxon>Pseudomonas</taxon>
    </lineage>
</organism>
<dbReference type="AlphaFoldDB" id="A0A653E4R0"/>
<evidence type="ECO:0000313" key="4">
    <source>
        <dbReference type="EMBL" id="VEV97704.1"/>
    </source>
</evidence>
<dbReference type="EMBL" id="LR215729">
    <property type="protein sequence ID" value="VEV97704.1"/>
    <property type="molecule type" value="Genomic_DNA"/>
</dbReference>
<feature type="transmembrane region" description="Helical" evidence="2">
    <location>
        <begin position="69"/>
        <end position="86"/>
    </location>
</feature>
<dbReference type="InterPro" id="IPR002035">
    <property type="entry name" value="VWF_A"/>
</dbReference>
<dbReference type="PANTHER" id="PTHR22550:SF14">
    <property type="entry name" value="VWFA DOMAIN-CONTAINING PROTEIN"/>
    <property type="match status" value="1"/>
</dbReference>
<gene>
    <name evidence="4" type="ORF">PMYSY11_2659</name>
</gene>
<dbReference type="PROSITE" id="PS50005">
    <property type="entry name" value="TPR"/>
    <property type="match status" value="1"/>
</dbReference>
<name>A0A653E4R0_9PSED</name>
<feature type="repeat" description="TPR" evidence="1">
    <location>
        <begin position="387"/>
        <end position="420"/>
    </location>
</feature>
<dbReference type="Pfam" id="PF13519">
    <property type="entry name" value="VWA_2"/>
    <property type="match status" value="1"/>
</dbReference>
<dbReference type="InterPro" id="IPR019734">
    <property type="entry name" value="TPR_rpt"/>
</dbReference>